<dbReference type="EMBL" id="KN835180">
    <property type="protein sequence ID" value="KIK45011.1"/>
    <property type="molecule type" value="Genomic_DNA"/>
</dbReference>
<dbReference type="Proteomes" id="UP000054485">
    <property type="component" value="Unassembled WGS sequence"/>
</dbReference>
<keyword evidence="2" id="KW-1185">Reference proteome</keyword>
<dbReference type="HOGENOM" id="CLU_2980667_0_0_1"/>
<evidence type="ECO:0000313" key="1">
    <source>
        <dbReference type="EMBL" id="KIK45011.1"/>
    </source>
</evidence>
<reference evidence="2" key="2">
    <citation type="submission" date="2015-01" db="EMBL/GenBank/DDBJ databases">
        <title>Evolutionary Origins and Diversification of the Mycorrhizal Mutualists.</title>
        <authorList>
            <consortium name="DOE Joint Genome Institute"/>
            <consortium name="Mycorrhizal Genomics Consortium"/>
            <person name="Kohler A."/>
            <person name="Kuo A."/>
            <person name="Nagy L.G."/>
            <person name="Floudas D."/>
            <person name="Copeland A."/>
            <person name="Barry K.W."/>
            <person name="Cichocki N."/>
            <person name="Veneault-Fourrey C."/>
            <person name="LaButti K."/>
            <person name="Lindquist E.A."/>
            <person name="Lipzen A."/>
            <person name="Lundell T."/>
            <person name="Morin E."/>
            <person name="Murat C."/>
            <person name="Riley R."/>
            <person name="Ohm R."/>
            <person name="Sun H."/>
            <person name="Tunlid A."/>
            <person name="Henrissat B."/>
            <person name="Grigoriev I.V."/>
            <person name="Hibbett D.S."/>
            <person name="Martin F."/>
        </authorList>
    </citation>
    <scope>NUCLEOTIDE SEQUENCE [LARGE SCALE GENOMIC DNA]</scope>
    <source>
        <strain evidence="2">UH-Slu-Lm8-n1</strain>
    </source>
</reference>
<proteinExistence type="predicted"/>
<organism evidence="1 2">
    <name type="scientific">Suillus luteus UH-Slu-Lm8-n1</name>
    <dbReference type="NCBI Taxonomy" id="930992"/>
    <lineage>
        <taxon>Eukaryota</taxon>
        <taxon>Fungi</taxon>
        <taxon>Dikarya</taxon>
        <taxon>Basidiomycota</taxon>
        <taxon>Agaricomycotina</taxon>
        <taxon>Agaricomycetes</taxon>
        <taxon>Agaricomycetidae</taxon>
        <taxon>Boletales</taxon>
        <taxon>Suillineae</taxon>
        <taxon>Suillaceae</taxon>
        <taxon>Suillus</taxon>
    </lineage>
</organism>
<evidence type="ECO:0000313" key="2">
    <source>
        <dbReference type="Proteomes" id="UP000054485"/>
    </source>
</evidence>
<sequence length="58" mass="6341">MSRQVSLESLQSKLAGHGGFSQFGSEKPSIDRVSRLWGCVKVSNILMVQTFSNLRADG</sequence>
<accession>A0A0D0ATK4</accession>
<name>A0A0D0ATK4_9AGAM</name>
<reference evidence="1 2" key="1">
    <citation type="submission" date="2014-04" db="EMBL/GenBank/DDBJ databases">
        <authorList>
            <consortium name="DOE Joint Genome Institute"/>
            <person name="Kuo A."/>
            <person name="Ruytinx J."/>
            <person name="Rineau F."/>
            <person name="Colpaert J."/>
            <person name="Kohler A."/>
            <person name="Nagy L.G."/>
            <person name="Floudas D."/>
            <person name="Copeland A."/>
            <person name="Barry K.W."/>
            <person name="Cichocki N."/>
            <person name="Veneault-Fourrey C."/>
            <person name="LaButti K."/>
            <person name="Lindquist E.A."/>
            <person name="Lipzen A."/>
            <person name="Lundell T."/>
            <person name="Morin E."/>
            <person name="Murat C."/>
            <person name="Sun H."/>
            <person name="Tunlid A."/>
            <person name="Henrissat B."/>
            <person name="Grigoriev I.V."/>
            <person name="Hibbett D.S."/>
            <person name="Martin F."/>
            <person name="Nordberg H.P."/>
            <person name="Cantor M.N."/>
            <person name="Hua S.X."/>
        </authorList>
    </citation>
    <scope>NUCLEOTIDE SEQUENCE [LARGE SCALE GENOMIC DNA]</scope>
    <source>
        <strain evidence="1 2">UH-Slu-Lm8-n1</strain>
    </source>
</reference>
<dbReference type="InParanoid" id="A0A0D0ATK4"/>
<protein>
    <submittedName>
        <fullName evidence="1">Uncharacterized protein</fullName>
    </submittedName>
</protein>
<gene>
    <name evidence="1" type="ORF">CY34DRAFT_802099</name>
</gene>
<dbReference type="AlphaFoldDB" id="A0A0D0ATK4"/>